<feature type="binding site" description="axial binding residue" evidence="4">
    <location>
        <position position="33"/>
    </location>
    <ligand>
        <name>heme b</name>
        <dbReference type="ChEBI" id="CHEBI:60344"/>
    </ligand>
    <ligandPart>
        <name>Fe</name>
        <dbReference type="ChEBI" id="CHEBI:18248"/>
    </ligandPart>
</feature>
<keyword evidence="5" id="KW-0812">Transmembrane</keyword>
<keyword evidence="5" id="KW-1133">Transmembrane helix</keyword>
<dbReference type="PANTHER" id="PTHR10720">
    <property type="entry name" value="HEME OXYGENASE"/>
    <property type="match status" value="1"/>
</dbReference>
<dbReference type="InterPro" id="IPR016053">
    <property type="entry name" value="Haem_Oase-like"/>
</dbReference>
<dbReference type="InterPro" id="IPR002051">
    <property type="entry name" value="Haem_Oase"/>
</dbReference>
<keyword evidence="1" id="KW-0349">Heme</keyword>
<dbReference type="FunFam" id="1.20.910.10:FF:000008">
    <property type="entry name" value="Heme oxygenase"/>
    <property type="match status" value="1"/>
</dbReference>
<keyword evidence="2 4" id="KW-0479">Metal-binding</keyword>
<dbReference type="EMBL" id="CP059268">
    <property type="protein sequence ID" value="QLQ79168.1"/>
    <property type="molecule type" value="Genomic_DNA"/>
</dbReference>
<dbReference type="Gene3D" id="1.20.910.10">
    <property type="entry name" value="Heme oxygenase-like"/>
    <property type="match status" value="1"/>
</dbReference>
<name>A0A7H9HN27_9SACH</name>
<evidence type="ECO:0000313" key="6">
    <source>
        <dbReference type="EMBL" id="QLQ79168.1"/>
    </source>
</evidence>
<gene>
    <name evidence="6" type="ORF">HG537_0B05160</name>
</gene>
<keyword evidence="7" id="KW-1185">Reference proteome</keyword>
<evidence type="ECO:0008006" key="8">
    <source>
        <dbReference type="Google" id="ProtNLM"/>
    </source>
</evidence>
<evidence type="ECO:0000256" key="5">
    <source>
        <dbReference type="SAM" id="Phobius"/>
    </source>
</evidence>
<evidence type="ECO:0000256" key="2">
    <source>
        <dbReference type="ARBA" id="ARBA00022723"/>
    </source>
</evidence>
<dbReference type="GO" id="GO:0006788">
    <property type="term" value="P:heme oxidation"/>
    <property type="evidence" value="ECO:0007669"/>
    <property type="project" value="InterPro"/>
</dbReference>
<evidence type="ECO:0000313" key="7">
    <source>
        <dbReference type="Proteomes" id="UP000510647"/>
    </source>
</evidence>
<evidence type="ECO:0000256" key="1">
    <source>
        <dbReference type="ARBA" id="ARBA00022617"/>
    </source>
</evidence>
<dbReference type="OrthoDB" id="652091at2759"/>
<dbReference type="GO" id="GO:0004392">
    <property type="term" value="F:heme oxygenase (decyclizing) activity"/>
    <property type="evidence" value="ECO:0007669"/>
    <property type="project" value="InterPro"/>
</dbReference>
<organism evidence="6 7">
    <name type="scientific">Torulaspora globosa</name>
    <dbReference type="NCBI Taxonomy" id="48254"/>
    <lineage>
        <taxon>Eukaryota</taxon>
        <taxon>Fungi</taxon>
        <taxon>Dikarya</taxon>
        <taxon>Ascomycota</taxon>
        <taxon>Saccharomycotina</taxon>
        <taxon>Saccharomycetes</taxon>
        <taxon>Saccharomycetales</taxon>
        <taxon>Saccharomycetaceae</taxon>
        <taxon>Torulaspora</taxon>
    </lineage>
</organism>
<sequence>MRTTAPRVKKTIPSPTDVGALANRINFHTRDAHNKINAYMSVRIAFALKHGFIYRQGVLTFYHIFDAIEQELDRLLQDPQTPEEIQMQNVLRQFWVEEFRRSHRIFRDLEVLYSPEYPSKDELREFVTNHAPAPKLQEFVNFIHESVQREPCTILAYCHVMYLALFAGGKVMRSNIYRHTGLFPKFEFLSPRELVLRGTNLFTFSEEGTDAENKLRWKYKEGYELATRHELSESQKVRIIEVSGQIFDWNTQVIAEIGTLNRQELMHTFSFKLLTYIAEEWKHSQLLSKRSKDLIIVLALLLQFLIVYFILRKFV</sequence>
<dbReference type="PANTHER" id="PTHR10720:SF0">
    <property type="entry name" value="HEME OXYGENASE"/>
    <property type="match status" value="1"/>
</dbReference>
<dbReference type="AlphaFoldDB" id="A0A7H9HN27"/>
<dbReference type="Proteomes" id="UP000510647">
    <property type="component" value="Chromosome 2"/>
</dbReference>
<keyword evidence="3 4" id="KW-0408">Iron</keyword>
<dbReference type="SUPFAM" id="SSF48613">
    <property type="entry name" value="Heme oxygenase-like"/>
    <property type="match status" value="1"/>
</dbReference>
<evidence type="ECO:0000256" key="3">
    <source>
        <dbReference type="ARBA" id="ARBA00023004"/>
    </source>
</evidence>
<dbReference type="InterPro" id="IPR016084">
    <property type="entry name" value="Haem_Oase-like_multi-hlx"/>
</dbReference>
<proteinExistence type="predicted"/>
<evidence type="ECO:0000256" key="4">
    <source>
        <dbReference type="PIRSR" id="PIRSR000343-2"/>
    </source>
</evidence>
<dbReference type="Pfam" id="PF01126">
    <property type="entry name" value="Heme_oxygenase"/>
    <property type="match status" value="1"/>
</dbReference>
<accession>A0A7H9HN27</accession>
<feature type="transmembrane region" description="Helical" evidence="5">
    <location>
        <begin position="294"/>
        <end position="311"/>
    </location>
</feature>
<protein>
    <recommendedName>
        <fullName evidence="8">Heme oxygenase</fullName>
    </recommendedName>
</protein>
<keyword evidence="5" id="KW-0472">Membrane</keyword>
<dbReference type="PIRSF" id="PIRSF000343">
    <property type="entry name" value="Haem_Oase"/>
    <property type="match status" value="1"/>
</dbReference>
<dbReference type="CDD" id="cd19165">
    <property type="entry name" value="HemeO"/>
    <property type="match status" value="1"/>
</dbReference>
<reference evidence="6 7" key="1">
    <citation type="submission" date="2020-06" db="EMBL/GenBank/DDBJ databases">
        <title>The yeast mating-type switching endonuclease HO is a domesticated member of an unorthodox homing genetic element family.</title>
        <authorList>
            <person name="Coughlan A.Y."/>
            <person name="Lombardi L."/>
            <person name="Braun-Galleani S."/>
            <person name="Martos A.R."/>
            <person name="Galeote V."/>
            <person name="Bigey F."/>
            <person name="Dequin S."/>
            <person name="Byrne K.P."/>
            <person name="Wolfe K.H."/>
        </authorList>
    </citation>
    <scope>NUCLEOTIDE SEQUENCE [LARGE SCALE GENOMIC DNA]</scope>
    <source>
        <strain evidence="6 7">CBS2947</strain>
    </source>
</reference>
<dbReference type="GO" id="GO:0046872">
    <property type="term" value="F:metal ion binding"/>
    <property type="evidence" value="ECO:0007669"/>
    <property type="project" value="UniProtKB-KW"/>
</dbReference>